<feature type="compositionally biased region" description="Basic residues" evidence="1">
    <location>
        <begin position="16"/>
        <end position="34"/>
    </location>
</feature>
<evidence type="ECO:0000313" key="3">
    <source>
        <dbReference type="Proteomes" id="UP000015106"/>
    </source>
</evidence>
<accession>A0A8R7TKU7</accession>
<proteinExistence type="predicted"/>
<feature type="region of interest" description="Disordered" evidence="1">
    <location>
        <begin position="136"/>
        <end position="178"/>
    </location>
</feature>
<keyword evidence="3" id="KW-1185">Reference proteome</keyword>
<feature type="compositionally biased region" description="Polar residues" evidence="1">
    <location>
        <begin position="37"/>
        <end position="47"/>
    </location>
</feature>
<organism evidence="2 3">
    <name type="scientific">Triticum urartu</name>
    <name type="common">Red wild einkorn</name>
    <name type="synonym">Crithodium urartu</name>
    <dbReference type="NCBI Taxonomy" id="4572"/>
    <lineage>
        <taxon>Eukaryota</taxon>
        <taxon>Viridiplantae</taxon>
        <taxon>Streptophyta</taxon>
        <taxon>Embryophyta</taxon>
        <taxon>Tracheophyta</taxon>
        <taxon>Spermatophyta</taxon>
        <taxon>Magnoliopsida</taxon>
        <taxon>Liliopsida</taxon>
        <taxon>Poales</taxon>
        <taxon>Poaceae</taxon>
        <taxon>BOP clade</taxon>
        <taxon>Pooideae</taxon>
        <taxon>Triticodae</taxon>
        <taxon>Triticeae</taxon>
        <taxon>Triticinae</taxon>
        <taxon>Triticum</taxon>
    </lineage>
</organism>
<sequence>MLLRFSINSFFPDQKPRKRKHTVHAKEKGSKRKYVGQATQQQEQLTPRISHGRSASACDHVDRRAAPRRRSPGLLLWPPGGAGERGEQVQVVVVPLRHRRRVRLRLQRRGEAPGHGPGLQRLPEGRRRLVLVLLARPLPEEGDGGGGGRGGAGEDGRGGAGAGGGQDGRLGLPQQPLHGLPVRLEPQLAGELEHARRAHDRHAHAPPAPVHLAVPVLGALGRAGLSRRRRRHRHHGVVRGLGRREAGHCHRLGHGRGRRHCHGPVELEGGGVARCHG</sequence>
<dbReference type="EnsemblPlants" id="TuG1812G0200004255.01.T01">
    <property type="protein sequence ID" value="TuG1812G0200004255.01.T01.cds417426"/>
    <property type="gene ID" value="TuG1812G0200004255.01"/>
</dbReference>
<reference evidence="2" key="3">
    <citation type="submission" date="2022-06" db="UniProtKB">
        <authorList>
            <consortium name="EnsemblPlants"/>
        </authorList>
    </citation>
    <scope>IDENTIFICATION</scope>
</reference>
<feature type="compositionally biased region" description="Gly residues" evidence="1">
    <location>
        <begin position="158"/>
        <end position="168"/>
    </location>
</feature>
<gene>
    <name evidence="2" type="primary">LOC125533747</name>
</gene>
<feature type="compositionally biased region" description="Low complexity" evidence="1">
    <location>
        <begin position="169"/>
        <end position="178"/>
    </location>
</feature>
<feature type="region of interest" description="Disordered" evidence="1">
    <location>
        <begin position="13"/>
        <end position="83"/>
    </location>
</feature>
<dbReference type="Proteomes" id="UP000015106">
    <property type="component" value="Chromosome 2"/>
</dbReference>
<name>A0A8R7TKU7_TRIUA</name>
<reference evidence="3" key="1">
    <citation type="journal article" date="2013" name="Nature">
        <title>Draft genome of the wheat A-genome progenitor Triticum urartu.</title>
        <authorList>
            <person name="Ling H.Q."/>
            <person name="Zhao S."/>
            <person name="Liu D."/>
            <person name="Wang J."/>
            <person name="Sun H."/>
            <person name="Zhang C."/>
            <person name="Fan H."/>
            <person name="Li D."/>
            <person name="Dong L."/>
            <person name="Tao Y."/>
            <person name="Gao C."/>
            <person name="Wu H."/>
            <person name="Li Y."/>
            <person name="Cui Y."/>
            <person name="Guo X."/>
            <person name="Zheng S."/>
            <person name="Wang B."/>
            <person name="Yu K."/>
            <person name="Liang Q."/>
            <person name="Yang W."/>
            <person name="Lou X."/>
            <person name="Chen J."/>
            <person name="Feng M."/>
            <person name="Jian J."/>
            <person name="Zhang X."/>
            <person name="Luo G."/>
            <person name="Jiang Y."/>
            <person name="Liu J."/>
            <person name="Wang Z."/>
            <person name="Sha Y."/>
            <person name="Zhang B."/>
            <person name="Wu H."/>
            <person name="Tang D."/>
            <person name="Shen Q."/>
            <person name="Xue P."/>
            <person name="Zou S."/>
            <person name="Wang X."/>
            <person name="Liu X."/>
            <person name="Wang F."/>
            <person name="Yang Y."/>
            <person name="An X."/>
            <person name="Dong Z."/>
            <person name="Zhang K."/>
            <person name="Zhang X."/>
            <person name="Luo M.C."/>
            <person name="Dvorak J."/>
            <person name="Tong Y."/>
            <person name="Wang J."/>
            <person name="Yang H."/>
            <person name="Li Z."/>
            <person name="Wang D."/>
            <person name="Zhang A."/>
            <person name="Wang J."/>
        </authorList>
    </citation>
    <scope>NUCLEOTIDE SEQUENCE</scope>
    <source>
        <strain evidence="3">cv. G1812</strain>
    </source>
</reference>
<dbReference type="Gramene" id="TuG1812G0200004255.01.T01">
    <property type="protein sequence ID" value="TuG1812G0200004255.01.T01.cds417426"/>
    <property type="gene ID" value="TuG1812G0200004255.01"/>
</dbReference>
<protein>
    <submittedName>
        <fullName evidence="2">Uncharacterized protein</fullName>
    </submittedName>
</protein>
<dbReference type="AlphaFoldDB" id="A0A8R7TKU7"/>
<reference evidence="2" key="2">
    <citation type="submission" date="2018-03" db="EMBL/GenBank/DDBJ databases">
        <title>The Triticum urartu genome reveals the dynamic nature of wheat genome evolution.</title>
        <authorList>
            <person name="Ling H."/>
            <person name="Ma B."/>
            <person name="Shi X."/>
            <person name="Liu H."/>
            <person name="Dong L."/>
            <person name="Sun H."/>
            <person name="Cao Y."/>
            <person name="Gao Q."/>
            <person name="Zheng S."/>
            <person name="Li Y."/>
            <person name="Yu Y."/>
            <person name="Du H."/>
            <person name="Qi M."/>
            <person name="Li Y."/>
            <person name="Yu H."/>
            <person name="Cui Y."/>
            <person name="Wang N."/>
            <person name="Chen C."/>
            <person name="Wu H."/>
            <person name="Zhao Y."/>
            <person name="Zhang J."/>
            <person name="Li Y."/>
            <person name="Zhou W."/>
            <person name="Zhang B."/>
            <person name="Hu W."/>
            <person name="Eijk M."/>
            <person name="Tang J."/>
            <person name="Witsenboer H."/>
            <person name="Zhao S."/>
            <person name="Li Z."/>
            <person name="Zhang A."/>
            <person name="Wang D."/>
            <person name="Liang C."/>
        </authorList>
    </citation>
    <scope>NUCLEOTIDE SEQUENCE [LARGE SCALE GENOMIC DNA]</scope>
    <source>
        <strain evidence="2">cv. G1812</strain>
    </source>
</reference>
<evidence type="ECO:0000313" key="2">
    <source>
        <dbReference type="EnsemblPlants" id="TuG1812G0200004255.01.T01.cds417426"/>
    </source>
</evidence>
<evidence type="ECO:0000256" key="1">
    <source>
        <dbReference type="SAM" id="MobiDB-lite"/>
    </source>
</evidence>